<organism evidence="2 3">
    <name type="scientific">Phyllostomus discolor</name>
    <name type="common">pale spear-nosed bat</name>
    <dbReference type="NCBI Taxonomy" id="89673"/>
    <lineage>
        <taxon>Eukaryota</taxon>
        <taxon>Metazoa</taxon>
        <taxon>Chordata</taxon>
        <taxon>Craniata</taxon>
        <taxon>Vertebrata</taxon>
        <taxon>Euteleostomi</taxon>
        <taxon>Mammalia</taxon>
        <taxon>Eutheria</taxon>
        <taxon>Laurasiatheria</taxon>
        <taxon>Chiroptera</taxon>
        <taxon>Yangochiroptera</taxon>
        <taxon>Phyllostomidae</taxon>
        <taxon>Phyllostominae</taxon>
        <taxon>Phyllostomus</taxon>
    </lineage>
</organism>
<sequence length="136" mass="15122">MPLNQQSCVTFSIFARTLSPKGSHSFGSGYNLQCTSLSAHTHMHTHTPPRVLQPRAPELEPELRTVPCSQPSAGPSLYRRDRPLLEPVEQQGTHFRALPIFPPRETSSQDTQGSLRRLPASPENTQPVAWLCSPTR</sequence>
<evidence type="ECO:0000256" key="1">
    <source>
        <dbReference type="SAM" id="MobiDB-lite"/>
    </source>
</evidence>
<dbReference type="Proteomes" id="UP000664940">
    <property type="component" value="Unassembled WGS sequence"/>
</dbReference>
<proteinExistence type="predicted"/>
<evidence type="ECO:0000313" key="3">
    <source>
        <dbReference type="Proteomes" id="UP000664940"/>
    </source>
</evidence>
<dbReference type="EMBL" id="JABVXQ010000006">
    <property type="protein sequence ID" value="KAF6104526.1"/>
    <property type="molecule type" value="Genomic_DNA"/>
</dbReference>
<protein>
    <submittedName>
        <fullName evidence="2">Uncharacterized protein</fullName>
    </submittedName>
</protein>
<feature type="compositionally biased region" description="Polar residues" evidence="1">
    <location>
        <begin position="105"/>
        <end position="114"/>
    </location>
</feature>
<accession>A0A834E5L5</accession>
<feature type="region of interest" description="Disordered" evidence="1">
    <location>
        <begin position="64"/>
        <end position="136"/>
    </location>
</feature>
<comment type="caution">
    <text evidence="2">The sequence shown here is derived from an EMBL/GenBank/DDBJ whole genome shotgun (WGS) entry which is preliminary data.</text>
</comment>
<gene>
    <name evidence="2" type="ORF">HJG60_011430</name>
</gene>
<reference evidence="2 3" key="1">
    <citation type="journal article" date="2020" name="Nature">
        <title>Six reference-quality genomes reveal evolution of bat adaptations.</title>
        <authorList>
            <person name="Jebb D."/>
            <person name="Huang Z."/>
            <person name="Pippel M."/>
            <person name="Hughes G.M."/>
            <person name="Lavrichenko K."/>
            <person name="Devanna P."/>
            <person name="Winkler S."/>
            <person name="Jermiin L.S."/>
            <person name="Skirmuntt E.C."/>
            <person name="Katzourakis A."/>
            <person name="Burkitt-Gray L."/>
            <person name="Ray D.A."/>
            <person name="Sullivan K.A.M."/>
            <person name="Roscito J.G."/>
            <person name="Kirilenko B.M."/>
            <person name="Davalos L.M."/>
            <person name="Corthals A.P."/>
            <person name="Power M.L."/>
            <person name="Jones G."/>
            <person name="Ransome R.D."/>
            <person name="Dechmann D.K.N."/>
            <person name="Locatelli A.G."/>
            <person name="Puechmaille S.J."/>
            <person name="Fedrigo O."/>
            <person name="Jarvis E.D."/>
            <person name="Hiller M."/>
            <person name="Vernes S.C."/>
            <person name="Myers E.W."/>
            <person name="Teeling E.C."/>
        </authorList>
    </citation>
    <scope>NUCLEOTIDE SEQUENCE [LARGE SCALE GENOMIC DNA]</scope>
    <source>
        <strain evidence="2">Bat1K_MPI-CBG_1</strain>
    </source>
</reference>
<name>A0A834E5L5_9CHIR</name>
<evidence type="ECO:0000313" key="2">
    <source>
        <dbReference type="EMBL" id="KAF6104526.1"/>
    </source>
</evidence>
<dbReference type="AlphaFoldDB" id="A0A834E5L5"/>